<reference evidence="2" key="1">
    <citation type="submission" date="2023-06" db="EMBL/GenBank/DDBJ databases">
        <authorList>
            <person name="Noh H."/>
        </authorList>
    </citation>
    <scope>NUCLEOTIDE SEQUENCE</scope>
    <source>
        <strain evidence="2">DUCC20226</strain>
    </source>
</reference>
<protein>
    <submittedName>
        <fullName evidence="2">Uncharacterized protein</fullName>
    </submittedName>
</protein>
<evidence type="ECO:0000256" key="1">
    <source>
        <dbReference type="SAM" id="MobiDB-lite"/>
    </source>
</evidence>
<sequence length="102" mass="11329">MRHSIGGAQAMAHGCHASHASRRPARHESHDPLATWQGGFLGPSWRERTNQGLAAEKKKKLLWMLMLPFVCSDCSVCLSHRSNFYDQTNVRGVETNARVVGS</sequence>
<dbReference type="AlphaFoldDB" id="A0AAD9SNQ9"/>
<keyword evidence="3" id="KW-1185">Reference proteome</keyword>
<name>A0AAD9SNQ9_PHOAM</name>
<proteinExistence type="predicted"/>
<evidence type="ECO:0000313" key="2">
    <source>
        <dbReference type="EMBL" id="KAK2613094.1"/>
    </source>
</evidence>
<comment type="caution">
    <text evidence="2">The sequence shown here is derived from an EMBL/GenBank/DDBJ whole genome shotgun (WGS) entry which is preliminary data.</text>
</comment>
<gene>
    <name evidence="2" type="ORF">N8I77_000023</name>
</gene>
<feature type="region of interest" description="Disordered" evidence="1">
    <location>
        <begin position="1"/>
        <end position="43"/>
    </location>
</feature>
<dbReference type="EMBL" id="JAUJFL010000001">
    <property type="protein sequence ID" value="KAK2613094.1"/>
    <property type="molecule type" value="Genomic_DNA"/>
</dbReference>
<evidence type="ECO:0000313" key="3">
    <source>
        <dbReference type="Proteomes" id="UP001265746"/>
    </source>
</evidence>
<dbReference type="Proteomes" id="UP001265746">
    <property type="component" value="Unassembled WGS sequence"/>
</dbReference>
<accession>A0AAD9SNQ9</accession>
<organism evidence="2 3">
    <name type="scientific">Phomopsis amygdali</name>
    <name type="common">Fusicoccum amygdali</name>
    <dbReference type="NCBI Taxonomy" id="1214568"/>
    <lineage>
        <taxon>Eukaryota</taxon>
        <taxon>Fungi</taxon>
        <taxon>Dikarya</taxon>
        <taxon>Ascomycota</taxon>
        <taxon>Pezizomycotina</taxon>
        <taxon>Sordariomycetes</taxon>
        <taxon>Sordariomycetidae</taxon>
        <taxon>Diaporthales</taxon>
        <taxon>Diaporthaceae</taxon>
        <taxon>Diaporthe</taxon>
    </lineage>
</organism>